<reference evidence="8" key="1">
    <citation type="submission" date="2020-10" db="EMBL/GenBank/DDBJ databases">
        <authorList>
            <person name="Gilroy R."/>
        </authorList>
    </citation>
    <scope>NUCLEOTIDE SEQUENCE</scope>
    <source>
        <strain evidence="8">3924</strain>
    </source>
</reference>
<evidence type="ECO:0000313" key="9">
    <source>
        <dbReference type="Proteomes" id="UP000712007"/>
    </source>
</evidence>
<comment type="caution">
    <text evidence="8">The sequence shown here is derived from an EMBL/GenBank/DDBJ whole genome shotgun (WGS) entry which is preliminary data.</text>
</comment>
<keyword evidence="3" id="KW-0963">Cytoplasm</keyword>
<accession>A0A940DL41</accession>
<keyword evidence="5" id="KW-0067">ATP-binding</keyword>
<comment type="similarity">
    <text evidence="2">Belongs to the PhoH family.</text>
</comment>
<dbReference type="EMBL" id="JADIMV010000124">
    <property type="protein sequence ID" value="MBO8440406.1"/>
    <property type="molecule type" value="Genomic_DNA"/>
</dbReference>
<dbReference type="InterPro" id="IPR051451">
    <property type="entry name" value="PhoH2-like"/>
</dbReference>
<evidence type="ECO:0000256" key="1">
    <source>
        <dbReference type="ARBA" id="ARBA00004496"/>
    </source>
</evidence>
<proteinExistence type="inferred from homology"/>
<name>A0A940DL41_9BACT</name>
<dbReference type="Proteomes" id="UP000712007">
    <property type="component" value="Unassembled WGS sequence"/>
</dbReference>
<dbReference type="GO" id="GO:0005524">
    <property type="term" value="F:ATP binding"/>
    <property type="evidence" value="ECO:0007669"/>
    <property type="project" value="UniProtKB-KW"/>
</dbReference>
<evidence type="ECO:0000313" key="8">
    <source>
        <dbReference type="EMBL" id="MBO8440406.1"/>
    </source>
</evidence>
<dbReference type="InterPro" id="IPR003714">
    <property type="entry name" value="PhoH"/>
</dbReference>
<dbReference type="Gene3D" id="3.40.50.300">
    <property type="entry name" value="P-loop containing nucleotide triphosphate hydrolases"/>
    <property type="match status" value="1"/>
</dbReference>
<dbReference type="AlphaFoldDB" id="A0A940DL41"/>
<evidence type="ECO:0000256" key="4">
    <source>
        <dbReference type="ARBA" id="ARBA00022741"/>
    </source>
</evidence>
<dbReference type="SUPFAM" id="SSF52540">
    <property type="entry name" value="P-loop containing nucleoside triphosphate hydrolases"/>
    <property type="match status" value="1"/>
</dbReference>
<feature type="domain" description="PhoH-like protein" evidence="7">
    <location>
        <begin position="106"/>
        <end position="308"/>
    </location>
</feature>
<evidence type="ECO:0000256" key="3">
    <source>
        <dbReference type="ARBA" id="ARBA00022490"/>
    </source>
</evidence>
<dbReference type="FunFam" id="3.40.50.300:FF:000013">
    <property type="entry name" value="PhoH family ATPase"/>
    <property type="match status" value="1"/>
</dbReference>
<comment type="subcellular location">
    <subcellularLocation>
        <location evidence="1">Cytoplasm</location>
    </subcellularLocation>
</comment>
<gene>
    <name evidence="8" type="ORF">IAC51_07135</name>
</gene>
<organism evidence="8 9">
    <name type="scientific">Candidatus Aphodosoma intestinipullorum</name>
    <dbReference type="NCBI Taxonomy" id="2840674"/>
    <lineage>
        <taxon>Bacteria</taxon>
        <taxon>Pseudomonadati</taxon>
        <taxon>Bacteroidota</taxon>
        <taxon>Bacteroidia</taxon>
        <taxon>Bacteroidales</taxon>
        <taxon>Candidatus Aphodosoma</taxon>
    </lineage>
</organism>
<dbReference type="PANTHER" id="PTHR30473">
    <property type="entry name" value="PROTEIN PHOH"/>
    <property type="match status" value="1"/>
</dbReference>
<protein>
    <recommendedName>
        <fullName evidence="6">PhoH-like protein</fullName>
    </recommendedName>
</protein>
<dbReference type="PANTHER" id="PTHR30473:SF1">
    <property type="entry name" value="PHOH-LIKE PROTEIN"/>
    <property type="match status" value="1"/>
</dbReference>
<keyword evidence="4" id="KW-0547">Nucleotide-binding</keyword>
<evidence type="ECO:0000259" key="7">
    <source>
        <dbReference type="Pfam" id="PF02562"/>
    </source>
</evidence>
<reference evidence="8" key="2">
    <citation type="journal article" date="2021" name="PeerJ">
        <title>Extensive microbial diversity within the chicken gut microbiome revealed by metagenomics and culture.</title>
        <authorList>
            <person name="Gilroy R."/>
            <person name="Ravi A."/>
            <person name="Getino M."/>
            <person name="Pursley I."/>
            <person name="Horton D.L."/>
            <person name="Alikhan N.F."/>
            <person name="Baker D."/>
            <person name="Gharbi K."/>
            <person name="Hall N."/>
            <person name="Watson M."/>
            <person name="Adriaenssens E.M."/>
            <person name="Foster-Nyarko E."/>
            <person name="Jarju S."/>
            <person name="Secka A."/>
            <person name="Antonio M."/>
            <person name="Oren A."/>
            <person name="Chaudhuri R.R."/>
            <person name="La Ragione R."/>
            <person name="Hildebrand F."/>
            <person name="Pallen M.J."/>
        </authorList>
    </citation>
    <scope>NUCLEOTIDE SEQUENCE</scope>
    <source>
        <strain evidence="8">3924</strain>
    </source>
</reference>
<evidence type="ECO:0000256" key="2">
    <source>
        <dbReference type="ARBA" id="ARBA00010393"/>
    </source>
</evidence>
<evidence type="ECO:0000256" key="5">
    <source>
        <dbReference type="ARBA" id="ARBA00022840"/>
    </source>
</evidence>
<dbReference type="Pfam" id="PF02562">
    <property type="entry name" value="PhoH"/>
    <property type="match status" value="1"/>
</dbReference>
<sequence length="316" mass="34982">MFEKVIELPESLDTVVFYGVNNANMRLLKDMHPSMKIAARGHTVKISGAEEAVLQLLSIVEKLAEYAVKTNTLTEEHVMEVIKGNEIVEPSGHEHLILHGVGGKSIIARTANQQRLVKEYEENDLMFAIGPAGSGKTYTAIALAVKALKNKEVRRIILSRPAVEAGEKLGFLPGDMKEKIDPYLQPLYDALQDMIPMSKLADYMANGTIQIAPLAFMRGRTLSDAVVILDEAQNTTVPQIKMFLTRLGFGSKMIVTGDVTQIDLPLSQRSGLIDALHVLDGVKGIAKVEFDRNDIVRHRLVQRIVQAYAQAEKRKE</sequence>
<evidence type="ECO:0000256" key="6">
    <source>
        <dbReference type="ARBA" id="ARBA00039970"/>
    </source>
</evidence>
<dbReference type="InterPro" id="IPR027417">
    <property type="entry name" value="P-loop_NTPase"/>
</dbReference>
<dbReference type="GO" id="GO:0005829">
    <property type="term" value="C:cytosol"/>
    <property type="evidence" value="ECO:0007669"/>
    <property type="project" value="TreeGrafter"/>
</dbReference>